<dbReference type="Proteomes" id="UP000191285">
    <property type="component" value="Unassembled WGS sequence"/>
</dbReference>
<organism evidence="1 2">
    <name type="scientific">Penicillium steckii</name>
    <dbReference type="NCBI Taxonomy" id="303698"/>
    <lineage>
        <taxon>Eukaryota</taxon>
        <taxon>Fungi</taxon>
        <taxon>Dikarya</taxon>
        <taxon>Ascomycota</taxon>
        <taxon>Pezizomycotina</taxon>
        <taxon>Eurotiomycetes</taxon>
        <taxon>Eurotiomycetidae</taxon>
        <taxon>Eurotiales</taxon>
        <taxon>Aspergillaceae</taxon>
        <taxon>Penicillium</taxon>
    </lineage>
</organism>
<accession>A0A1V6SU90</accession>
<protein>
    <submittedName>
        <fullName evidence="1">Uncharacterized protein</fullName>
    </submittedName>
</protein>
<comment type="caution">
    <text evidence="1">The sequence shown here is derived from an EMBL/GenBank/DDBJ whole genome shotgun (WGS) entry which is preliminary data.</text>
</comment>
<dbReference type="AlphaFoldDB" id="A0A1V6SU90"/>
<dbReference type="EMBL" id="MLKD01000021">
    <property type="protein sequence ID" value="OQE17294.1"/>
    <property type="molecule type" value="Genomic_DNA"/>
</dbReference>
<dbReference type="OrthoDB" id="4326688at2759"/>
<evidence type="ECO:0000313" key="2">
    <source>
        <dbReference type="Proteomes" id="UP000191285"/>
    </source>
</evidence>
<sequence length="439" mass="50318">MSQYYCQDDDGNFHPVSDVRKIRSKYPPLVRTDQETRDAELDEQFDSASQVRPYVRPNKKGLGVINDLKDVPEDWDWTDYDIDEDDVVANIKRCNERIEDGIMPQWWEKKLTLLEKNVEAVQKAIHSEPDGLSVQVIARLKTLEIIKENLAEKGDEYNQMANVKAIMKHYRAKGRENLEWKAGYVTYWANGSTLSDNYEVFDWQRFRDLSDEYVKSCRTRTNPNPKAGIWVEGGYNPGPDKKLVRWPRPRIAIRHDGSYGRSIYYRIGVRVPGSTRHESWRFQDDTGSSRNTIFRDDLERIVALAGGRRPRFLALDAYNTALPGIITSPTVELECCLTERNGNELTPWVSTEFSIMNENYEPGMARLGGPFVREMLYTATAPDGRSRLYLSRTKTALTRYPFPSVDVSQATVPVKAVPQPGVTPGVEWRLLLSTINPIA</sequence>
<proteinExistence type="predicted"/>
<gene>
    <name evidence="1" type="ORF">PENSTE_c021G02499</name>
</gene>
<evidence type="ECO:0000313" key="1">
    <source>
        <dbReference type="EMBL" id="OQE17294.1"/>
    </source>
</evidence>
<reference evidence="2" key="1">
    <citation type="journal article" date="2017" name="Nat. Microbiol.">
        <title>Global analysis of biosynthetic gene clusters reveals vast potential of secondary metabolite production in Penicillium species.</title>
        <authorList>
            <person name="Nielsen J.C."/>
            <person name="Grijseels S."/>
            <person name="Prigent S."/>
            <person name="Ji B."/>
            <person name="Dainat J."/>
            <person name="Nielsen K.F."/>
            <person name="Frisvad J.C."/>
            <person name="Workman M."/>
            <person name="Nielsen J."/>
        </authorList>
    </citation>
    <scope>NUCLEOTIDE SEQUENCE [LARGE SCALE GENOMIC DNA]</scope>
    <source>
        <strain evidence="2">IBT 24891</strain>
    </source>
</reference>
<name>A0A1V6SU90_9EURO</name>
<keyword evidence="2" id="KW-1185">Reference proteome</keyword>